<dbReference type="PIRSF" id="PIRSF006728">
    <property type="entry name" value="CinA"/>
    <property type="match status" value="1"/>
</dbReference>
<dbReference type="AlphaFoldDB" id="A0AAW5JKI4"/>
<dbReference type="CDD" id="cd00885">
    <property type="entry name" value="cinA"/>
    <property type="match status" value="1"/>
</dbReference>
<sequence length="445" mass="47232">MSHTAELIAVGTELLLGNIANTDAQMISQGLSGIGINVFYHTVVGDNPERLRAAVEIAKRRADILITTGGLGPTCDDLTKNVLAAAFGKKLVFDEASAQRIRAYFQKLHARRPMTENNLQQAMLPEGCTVLSNDWGTAPGCAFEAEGVRVVMLPGPPRECREMFTHRALPYLQNLADGTILSRSLRIFGMGESAVESLLRDRMNAMTNPTLAPYAKEGEVELRITAKAPVEAQARDLIAPVEAELRALLGDVVYGADVPSIQAVAFALLEAQGLTLGAAESCTGGLVAKCITDLPGASGVFKGGVVSYTNEVKHGVLGVPRELLDQFGAVSPQVAEAMARGARRVLGADLAVSTTGVAGPDPDDRGNPVGLVYVALAGPDFCHVRELHLGGVRESIRMRAAGSAFDLVRRYLTGLDLNESGGRRFADRPTPLRTGLAAPDQTKDL</sequence>
<organism evidence="4 5">
    <name type="scientific">Intestinimonas massiliensis</name>
    <name type="common">ex Afouda et al. 2020</name>
    <dbReference type="NCBI Taxonomy" id="1673721"/>
    <lineage>
        <taxon>Bacteria</taxon>
        <taxon>Bacillati</taxon>
        <taxon>Bacillota</taxon>
        <taxon>Clostridia</taxon>
        <taxon>Eubacteriales</taxon>
        <taxon>Intestinimonas</taxon>
    </lineage>
</organism>
<feature type="domain" description="MoaB/Mog" evidence="3">
    <location>
        <begin position="6"/>
        <end position="174"/>
    </location>
</feature>
<dbReference type="InterPro" id="IPR050101">
    <property type="entry name" value="CinA"/>
</dbReference>
<dbReference type="PANTHER" id="PTHR13939:SF0">
    <property type="entry name" value="NMN AMIDOHYDROLASE-LIKE PROTEIN YFAY"/>
    <property type="match status" value="1"/>
</dbReference>
<dbReference type="RefSeq" id="WP_256304072.1">
    <property type="nucleotide sequence ID" value="NZ_JANFYS010000018.1"/>
</dbReference>
<dbReference type="InterPro" id="IPR041424">
    <property type="entry name" value="CinA_KH"/>
</dbReference>
<evidence type="ECO:0000313" key="5">
    <source>
        <dbReference type="Proteomes" id="UP001204562"/>
    </source>
</evidence>
<dbReference type="EMBL" id="JANFYS010000018">
    <property type="protein sequence ID" value="MCQ4770696.1"/>
    <property type="molecule type" value="Genomic_DNA"/>
</dbReference>
<dbReference type="Pfam" id="PF18146">
    <property type="entry name" value="CinA_KH"/>
    <property type="match status" value="1"/>
</dbReference>
<dbReference type="NCBIfam" id="TIGR00199">
    <property type="entry name" value="PncC_domain"/>
    <property type="match status" value="1"/>
</dbReference>
<dbReference type="HAMAP" id="MF_00226_B">
    <property type="entry name" value="CinA_B"/>
    <property type="match status" value="1"/>
</dbReference>
<dbReference type="Gene3D" id="3.40.980.10">
    <property type="entry name" value="MoaB/Mog-like domain"/>
    <property type="match status" value="1"/>
</dbReference>
<dbReference type="PANTHER" id="PTHR13939">
    <property type="entry name" value="NICOTINAMIDE-NUCLEOTIDE AMIDOHYDROLASE PNCC"/>
    <property type="match status" value="1"/>
</dbReference>
<proteinExistence type="inferred from homology"/>
<gene>
    <name evidence="1" type="primary">cinA</name>
    <name evidence="4" type="ORF">NE579_09495</name>
</gene>
<evidence type="ECO:0000256" key="2">
    <source>
        <dbReference type="SAM" id="MobiDB-lite"/>
    </source>
</evidence>
<evidence type="ECO:0000256" key="1">
    <source>
        <dbReference type="HAMAP-Rule" id="MF_00226"/>
    </source>
</evidence>
<dbReference type="NCBIfam" id="TIGR00200">
    <property type="entry name" value="cinA_nterm"/>
    <property type="match status" value="1"/>
</dbReference>
<dbReference type="InterPro" id="IPR036425">
    <property type="entry name" value="MoaB/Mog-like_dom_sf"/>
</dbReference>
<dbReference type="Pfam" id="PF00994">
    <property type="entry name" value="MoCF_biosynth"/>
    <property type="match status" value="1"/>
</dbReference>
<dbReference type="InterPro" id="IPR001453">
    <property type="entry name" value="MoaB/Mog_dom"/>
</dbReference>
<feature type="region of interest" description="Disordered" evidence="2">
    <location>
        <begin position="420"/>
        <end position="445"/>
    </location>
</feature>
<reference evidence="4" key="1">
    <citation type="submission" date="2022-06" db="EMBL/GenBank/DDBJ databases">
        <title>Isolation of gut microbiota from human fecal samples.</title>
        <authorList>
            <person name="Pamer E.G."/>
            <person name="Barat B."/>
            <person name="Waligurski E."/>
            <person name="Medina S."/>
            <person name="Paddock L."/>
            <person name="Mostad J."/>
        </authorList>
    </citation>
    <scope>NUCLEOTIDE SEQUENCE</scope>
    <source>
        <strain evidence="4">DFI.9.91</strain>
    </source>
</reference>
<accession>A0AAW5JKI4</accession>
<evidence type="ECO:0000259" key="3">
    <source>
        <dbReference type="SMART" id="SM00852"/>
    </source>
</evidence>
<dbReference type="Proteomes" id="UP001204562">
    <property type="component" value="Unassembled WGS sequence"/>
</dbReference>
<dbReference type="SUPFAM" id="SSF53218">
    <property type="entry name" value="Molybdenum cofactor biosynthesis proteins"/>
    <property type="match status" value="1"/>
</dbReference>
<dbReference type="Gene3D" id="3.90.950.20">
    <property type="entry name" value="CinA-like"/>
    <property type="match status" value="1"/>
</dbReference>
<dbReference type="Pfam" id="PF02464">
    <property type="entry name" value="CinA"/>
    <property type="match status" value="1"/>
</dbReference>
<comment type="similarity">
    <text evidence="1">Belongs to the CinA family.</text>
</comment>
<dbReference type="InterPro" id="IPR036653">
    <property type="entry name" value="CinA-like_C"/>
</dbReference>
<dbReference type="InterPro" id="IPR008136">
    <property type="entry name" value="CinA_C"/>
</dbReference>
<name>A0AAW5JKI4_9FIRM</name>
<dbReference type="Gene3D" id="3.30.70.2860">
    <property type="match status" value="1"/>
</dbReference>
<dbReference type="InterPro" id="IPR008135">
    <property type="entry name" value="Competence-induced_CinA"/>
</dbReference>
<dbReference type="NCBIfam" id="NF001813">
    <property type="entry name" value="PRK00549.1"/>
    <property type="match status" value="1"/>
</dbReference>
<dbReference type="NCBIfam" id="TIGR00177">
    <property type="entry name" value="molyb_syn"/>
    <property type="match status" value="1"/>
</dbReference>
<dbReference type="SUPFAM" id="SSF142433">
    <property type="entry name" value="CinA-like"/>
    <property type="match status" value="1"/>
</dbReference>
<protein>
    <recommendedName>
        <fullName evidence="1">Putative competence-damage inducible protein</fullName>
    </recommendedName>
</protein>
<evidence type="ECO:0000313" key="4">
    <source>
        <dbReference type="EMBL" id="MCQ4770696.1"/>
    </source>
</evidence>
<dbReference type="SMART" id="SM00852">
    <property type="entry name" value="MoCF_biosynth"/>
    <property type="match status" value="1"/>
</dbReference>
<comment type="caution">
    <text evidence="4">The sequence shown here is derived from an EMBL/GenBank/DDBJ whole genome shotgun (WGS) entry which is preliminary data.</text>
</comment>